<dbReference type="InterPro" id="IPR058532">
    <property type="entry name" value="YjbR/MT2646/Rv2570-like"/>
</dbReference>
<dbReference type="AlphaFoldDB" id="A0A8A7K8L3"/>
<sequence>MNYEWLDEYLLSKLGVTKDFKEEWEWDRYLLNGKMIAAICTDKTGKEIITLKCEPSFGEELRIQYEDIIPGYYMNKVHWNSVYLEGEVPDEVIKDMIDQSYELIFNKLSKKMQNEIRNGDKND</sequence>
<accession>A0A8A7K8L3</accession>
<evidence type="ECO:0000313" key="2">
    <source>
        <dbReference type="Proteomes" id="UP000665020"/>
    </source>
</evidence>
<dbReference type="KEGG" id="ifn:GM661_07265"/>
<keyword evidence="1" id="KW-0238">DNA-binding</keyword>
<protein>
    <submittedName>
        <fullName evidence="1">MmcQ/YjbR family DNA-binding protein</fullName>
    </submittedName>
</protein>
<dbReference type="RefSeq" id="WP_230869406.1">
    <property type="nucleotide sequence ID" value="NZ_CP046640.1"/>
</dbReference>
<dbReference type="Proteomes" id="UP000665020">
    <property type="component" value="Chromosome"/>
</dbReference>
<dbReference type="GO" id="GO:0003677">
    <property type="term" value="F:DNA binding"/>
    <property type="evidence" value="ECO:0007669"/>
    <property type="project" value="UniProtKB-KW"/>
</dbReference>
<dbReference type="Pfam" id="PF04237">
    <property type="entry name" value="YjbR"/>
    <property type="match status" value="1"/>
</dbReference>
<name>A0A8A7K8L3_9FIRM</name>
<evidence type="ECO:0000313" key="1">
    <source>
        <dbReference type="EMBL" id="QTL97801.1"/>
    </source>
</evidence>
<dbReference type="PANTHER" id="PTHR35145">
    <property type="entry name" value="CYTOPLASMIC PROTEIN-RELATED"/>
    <property type="match status" value="1"/>
</dbReference>
<dbReference type="SUPFAM" id="SSF142906">
    <property type="entry name" value="YjbR-like"/>
    <property type="match status" value="1"/>
</dbReference>
<keyword evidence="2" id="KW-1185">Reference proteome</keyword>
<dbReference type="PANTHER" id="PTHR35145:SF1">
    <property type="entry name" value="CYTOPLASMIC PROTEIN"/>
    <property type="match status" value="1"/>
</dbReference>
<reference evidence="1" key="1">
    <citation type="submission" date="2019-12" db="EMBL/GenBank/DDBJ databases">
        <authorList>
            <person name="zhang j."/>
            <person name="sun C.M."/>
        </authorList>
    </citation>
    <scope>NUCLEOTIDE SEQUENCE</scope>
    <source>
        <strain evidence="1">NS-1</strain>
    </source>
</reference>
<dbReference type="Gene3D" id="3.90.1150.30">
    <property type="match status" value="1"/>
</dbReference>
<organism evidence="1 2">
    <name type="scientific">Iocasia fonsfrigidae</name>
    <dbReference type="NCBI Taxonomy" id="2682810"/>
    <lineage>
        <taxon>Bacteria</taxon>
        <taxon>Bacillati</taxon>
        <taxon>Bacillota</taxon>
        <taxon>Clostridia</taxon>
        <taxon>Halanaerobiales</taxon>
        <taxon>Halanaerobiaceae</taxon>
        <taxon>Iocasia</taxon>
    </lineage>
</organism>
<proteinExistence type="predicted"/>
<dbReference type="EMBL" id="CP046640">
    <property type="protein sequence ID" value="QTL97801.1"/>
    <property type="molecule type" value="Genomic_DNA"/>
</dbReference>
<dbReference type="InterPro" id="IPR007351">
    <property type="entry name" value="YjbR"/>
</dbReference>
<gene>
    <name evidence="1" type="ORF">GM661_07265</name>
</gene>
<dbReference type="InterPro" id="IPR038056">
    <property type="entry name" value="YjbR-like_sf"/>
</dbReference>